<comment type="catalytic activity">
    <reaction evidence="6">
        <text>17beta-estradiol + NADP(+) = estrone + NADPH + H(+)</text>
        <dbReference type="Rhea" id="RHEA:24616"/>
        <dbReference type="ChEBI" id="CHEBI:15378"/>
        <dbReference type="ChEBI" id="CHEBI:16469"/>
        <dbReference type="ChEBI" id="CHEBI:17263"/>
        <dbReference type="ChEBI" id="CHEBI:57783"/>
        <dbReference type="ChEBI" id="CHEBI:58349"/>
        <dbReference type="EC" id="1.1.1.62"/>
    </reaction>
</comment>
<evidence type="ECO:0000256" key="2">
    <source>
        <dbReference type="ARBA" id="ARBA00023002"/>
    </source>
</evidence>
<name>H2ZIJ3_CIOSA</name>
<evidence type="ECO:0000256" key="4">
    <source>
        <dbReference type="ARBA" id="ARBA00037929"/>
    </source>
</evidence>
<accession>H2ZIJ3</accession>
<evidence type="ECO:0000256" key="9">
    <source>
        <dbReference type="ARBA" id="ARBA00069606"/>
    </source>
</evidence>
<dbReference type="OMA" id="WRWMWET"/>
<organism evidence="15 16">
    <name type="scientific">Ciona savignyi</name>
    <name type="common">Pacific transparent sea squirt</name>
    <dbReference type="NCBI Taxonomy" id="51511"/>
    <lineage>
        <taxon>Eukaryota</taxon>
        <taxon>Metazoa</taxon>
        <taxon>Chordata</taxon>
        <taxon>Tunicata</taxon>
        <taxon>Ascidiacea</taxon>
        <taxon>Phlebobranchia</taxon>
        <taxon>Cionidae</taxon>
        <taxon>Ciona</taxon>
    </lineage>
</organism>
<dbReference type="HOGENOM" id="CLU_010194_2_10_1"/>
<protein>
    <recommendedName>
        <fullName evidence="9">Dehydrogenase/reductase SDR family member 11</fullName>
        <ecNumber evidence="3">1.1.1.270</ecNumber>
    </recommendedName>
    <alternativeName>
        <fullName evidence="10">17-beta-hydroxysteroid dehydrogenase</fullName>
    </alternativeName>
    <alternativeName>
        <fullName evidence="11">3-beta-hydroxysteroid 3-dehydrogenase</fullName>
    </alternativeName>
    <alternativeName>
        <fullName evidence="13">Estradiol 17-beta-dehydrogenase</fullName>
    </alternativeName>
    <alternativeName>
        <fullName evidence="12">Short-chain dehydrogenase/reductase family 24C member 1</fullName>
    </alternativeName>
</protein>
<comment type="function">
    <text evidence="8">Catalyzes the conversion of the 17-keto group of estrone, 4- and 5-androstenes and 5-alpha-androstanes into their 17-beta-hydroxyl metabolites and the conversion of the 3-keto group of 3-, 3,17- and 3,20- diketosteroids into their 3-hydroxyl metabolites. Exhibits reductive 3-beta-hydroxysteroid dehydrogenase activity toward 5-beta-androstanes, 5-beta-pregnanes, 4-pregnenes and bile acids. May also reduce endogenous and exogenous alpha-dicarbonyl compounds and xenobiotic alicyclic ketones.</text>
</comment>
<dbReference type="EC" id="1.1.1.270" evidence="3"/>
<dbReference type="STRING" id="51511.ENSCSAVP00000017409"/>
<dbReference type="InParanoid" id="H2ZIJ3"/>
<evidence type="ECO:0000256" key="11">
    <source>
        <dbReference type="ARBA" id="ARBA00077379"/>
    </source>
</evidence>
<evidence type="ECO:0000313" key="15">
    <source>
        <dbReference type="Ensembl" id="ENSCSAVP00000017409.1"/>
    </source>
</evidence>
<evidence type="ECO:0000256" key="8">
    <source>
        <dbReference type="ARBA" id="ARBA00054702"/>
    </source>
</evidence>
<reference evidence="15" key="3">
    <citation type="submission" date="2025-09" db="UniProtKB">
        <authorList>
            <consortium name="Ensembl"/>
        </authorList>
    </citation>
    <scope>IDENTIFICATION</scope>
</reference>
<sequence length="251" mass="27567">MDRWSDKVAVVTGASVGIGEAIVKKLVGHGMKVVGCARNEEKLKKIALEINGNGPGEMFPFKCDVKEESNIVEMFQYIKEKFGTVHVLVNNAGLGHRAPLLSGKTEEWKEMLDVNVLGLSICSREAIQLMKATNVDNGHIFNINSMSGHRVSGLIFYSATKFAVTALTEGLRQELRATKSHIRVTSISPGVVETEFAYRLNPAEPSKAENLYSSIKCLHVDDIADSVIFALQAPAHVDVNDIYIRPSEQKI</sequence>
<dbReference type="InterPro" id="IPR020904">
    <property type="entry name" value="Sc_DH/Rdtase_CS"/>
</dbReference>
<comment type="catalytic activity">
    <reaction evidence="5">
        <text>17beta-estradiol + NAD(+) = estrone + NADH + H(+)</text>
        <dbReference type="Rhea" id="RHEA:24612"/>
        <dbReference type="ChEBI" id="CHEBI:15378"/>
        <dbReference type="ChEBI" id="CHEBI:16469"/>
        <dbReference type="ChEBI" id="CHEBI:17263"/>
        <dbReference type="ChEBI" id="CHEBI:57540"/>
        <dbReference type="ChEBI" id="CHEBI:57945"/>
        <dbReference type="EC" id="1.1.1.62"/>
    </reaction>
</comment>
<reference evidence="15" key="2">
    <citation type="submission" date="2025-08" db="UniProtKB">
        <authorList>
            <consortium name="Ensembl"/>
        </authorList>
    </citation>
    <scope>IDENTIFICATION</scope>
</reference>
<comment type="similarity">
    <text evidence="1 14">Belongs to the short-chain dehydrogenases/reductases (SDR) family.</text>
</comment>
<dbReference type="PRINTS" id="PR00081">
    <property type="entry name" value="GDHRDH"/>
</dbReference>
<keyword evidence="2" id="KW-0560">Oxidoreductase</keyword>
<keyword evidence="16" id="KW-1185">Reference proteome</keyword>
<dbReference type="InterPro" id="IPR036291">
    <property type="entry name" value="NAD(P)-bd_dom_sf"/>
</dbReference>
<evidence type="ECO:0000256" key="10">
    <source>
        <dbReference type="ARBA" id="ARBA00075978"/>
    </source>
</evidence>
<dbReference type="PROSITE" id="PS00061">
    <property type="entry name" value="ADH_SHORT"/>
    <property type="match status" value="1"/>
</dbReference>
<dbReference type="InterPro" id="IPR002347">
    <property type="entry name" value="SDR_fam"/>
</dbReference>
<reference evidence="16" key="1">
    <citation type="submission" date="2003-08" db="EMBL/GenBank/DDBJ databases">
        <authorList>
            <person name="Birren B."/>
            <person name="Nusbaum C."/>
            <person name="Abebe A."/>
            <person name="Abouelleil A."/>
            <person name="Adekoya E."/>
            <person name="Ait-zahra M."/>
            <person name="Allen N."/>
            <person name="Allen T."/>
            <person name="An P."/>
            <person name="Anderson M."/>
            <person name="Anderson S."/>
            <person name="Arachchi H."/>
            <person name="Armbruster J."/>
            <person name="Bachantsang P."/>
            <person name="Baldwin J."/>
            <person name="Barry A."/>
            <person name="Bayul T."/>
            <person name="Blitshsteyn B."/>
            <person name="Bloom T."/>
            <person name="Blye J."/>
            <person name="Boguslavskiy L."/>
            <person name="Borowsky M."/>
            <person name="Boukhgalter B."/>
            <person name="Brunache A."/>
            <person name="Butler J."/>
            <person name="Calixte N."/>
            <person name="Calvo S."/>
            <person name="Camarata J."/>
            <person name="Campo K."/>
            <person name="Chang J."/>
            <person name="Cheshatsang Y."/>
            <person name="Citroen M."/>
            <person name="Collymore A."/>
            <person name="Considine T."/>
            <person name="Cook A."/>
            <person name="Cooke P."/>
            <person name="Corum B."/>
            <person name="Cuomo C."/>
            <person name="David R."/>
            <person name="Dawoe T."/>
            <person name="Degray S."/>
            <person name="Dodge S."/>
            <person name="Dooley K."/>
            <person name="Dorje P."/>
            <person name="Dorjee K."/>
            <person name="Dorris L."/>
            <person name="Duffey N."/>
            <person name="Dupes A."/>
            <person name="Elkins T."/>
            <person name="Engels R."/>
            <person name="Erickson J."/>
            <person name="Farina A."/>
            <person name="Faro S."/>
            <person name="Ferreira P."/>
            <person name="Fischer H."/>
            <person name="Fitzgerald M."/>
            <person name="Foley K."/>
            <person name="Gage D."/>
            <person name="Galagan J."/>
            <person name="Gearin G."/>
            <person name="Gnerre S."/>
            <person name="Gnirke A."/>
            <person name="Goyette A."/>
            <person name="Graham J."/>
            <person name="Grandbois E."/>
            <person name="Gyaltsen K."/>
            <person name="Hafez N."/>
            <person name="Hagopian D."/>
            <person name="Hagos B."/>
            <person name="Hall J."/>
            <person name="Hatcher B."/>
            <person name="Heller A."/>
            <person name="Higgins H."/>
            <person name="Honan T."/>
            <person name="Horn A."/>
            <person name="Houde N."/>
            <person name="Hughes L."/>
            <person name="Hulme W."/>
            <person name="Husby E."/>
            <person name="Iliev I."/>
            <person name="Jaffe D."/>
            <person name="Jones C."/>
            <person name="Kamal M."/>
            <person name="Kamat A."/>
            <person name="Kamvysselis M."/>
            <person name="Karlsson E."/>
            <person name="Kells C."/>
            <person name="Kieu A."/>
            <person name="Kisner P."/>
            <person name="Kodira C."/>
            <person name="Kulbokas E."/>
            <person name="Labutti K."/>
            <person name="Lama D."/>
            <person name="Landers T."/>
            <person name="Leger J."/>
            <person name="Levine S."/>
            <person name="Lewis D."/>
            <person name="Lewis T."/>
            <person name="Lindblad-toh K."/>
            <person name="Liu X."/>
            <person name="Lokyitsang T."/>
            <person name="Lokyitsang Y."/>
            <person name="Lucien O."/>
            <person name="Lui A."/>
            <person name="Ma L.J."/>
            <person name="Mabbitt R."/>
            <person name="Macdonald J."/>
            <person name="Maclean C."/>
            <person name="Major J."/>
            <person name="Manning J."/>
            <person name="Marabella R."/>
            <person name="Maru K."/>
            <person name="Matthews C."/>
            <person name="Mauceli E."/>
            <person name="Mccarthy M."/>
            <person name="Mcdonough S."/>
            <person name="Mcghee T."/>
            <person name="Meldrim J."/>
            <person name="Meneus L."/>
            <person name="Mesirov J."/>
            <person name="Mihalev A."/>
            <person name="Mihova T."/>
            <person name="Mikkelsen T."/>
            <person name="Mlenga V."/>
            <person name="Moru K."/>
            <person name="Mozes J."/>
            <person name="Mulrain L."/>
            <person name="Munson G."/>
            <person name="Naylor J."/>
            <person name="Newes C."/>
            <person name="Nguyen C."/>
            <person name="Nguyen N."/>
            <person name="Nguyen T."/>
            <person name="Nicol R."/>
            <person name="Nielsen C."/>
            <person name="Nizzari M."/>
            <person name="Norbu C."/>
            <person name="Norbu N."/>
            <person name="O'donnell P."/>
            <person name="Okoawo O."/>
            <person name="O'leary S."/>
            <person name="Omotosho B."/>
            <person name="O'neill K."/>
            <person name="Osman S."/>
            <person name="Parker S."/>
            <person name="Perrin D."/>
            <person name="Phunkhang P."/>
            <person name="Piqani B."/>
            <person name="Purcell S."/>
            <person name="Rachupka T."/>
            <person name="Ramasamy U."/>
            <person name="Rameau R."/>
            <person name="Ray V."/>
            <person name="Raymond C."/>
            <person name="Retta R."/>
            <person name="Richardson S."/>
            <person name="Rise C."/>
            <person name="Rodriguez J."/>
            <person name="Rogers J."/>
            <person name="Rogov P."/>
            <person name="Rutman M."/>
            <person name="Schupbach R."/>
            <person name="Seaman C."/>
            <person name="Settipalli S."/>
            <person name="Sharpe T."/>
            <person name="Sheridan J."/>
            <person name="Sherpa N."/>
            <person name="Shi J."/>
            <person name="Smirnov S."/>
            <person name="Smith C."/>
            <person name="Sougnez C."/>
            <person name="Spencer B."/>
            <person name="Stalker J."/>
            <person name="Stange-thomann N."/>
            <person name="Stavropoulos S."/>
            <person name="Stetson K."/>
            <person name="Stone C."/>
            <person name="Stone S."/>
            <person name="Stubbs M."/>
            <person name="Talamas J."/>
            <person name="Tchuinga P."/>
            <person name="Tenzing P."/>
            <person name="Tesfaye S."/>
            <person name="Theodore J."/>
            <person name="Thoulutsang Y."/>
            <person name="Topham K."/>
            <person name="Towey S."/>
            <person name="Tsamla T."/>
            <person name="Tsomo N."/>
            <person name="Vallee D."/>
            <person name="Vassiliev H."/>
            <person name="Venkataraman V."/>
            <person name="Vinson J."/>
            <person name="Vo A."/>
            <person name="Wade C."/>
            <person name="Wang S."/>
            <person name="Wangchuk T."/>
            <person name="Wangdi T."/>
            <person name="Whittaker C."/>
            <person name="Wilkinson J."/>
            <person name="Wu Y."/>
            <person name="Wyman D."/>
            <person name="Yadav S."/>
            <person name="Yang S."/>
            <person name="Yang X."/>
            <person name="Yeager S."/>
            <person name="Yee E."/>
            <person name="Young G."/>
            <person name="Zainoun J."/>
            <person name="Zembeck L."/>
            <person name="Zimmer A."/>
            <person name="Zody M."/>
            <person name="Lander E."/>
        </authorList>
    </citation>
    <scope>NUCLEOTIDE SEQUENCE [LARGE SCALE GENOMIC DNA]</scope>
</reference>
<comment type="catalytic activity">
    <reaction evidence="7">
        <text>a 3beta-hydroxysteroid + NADP(+) = a 3-oxosteroid + NADPH + H(+)</text>
        <dbReference type="Rhea" id="RHEA:34787"/>
        <dbReference type="ChEBI" id="CHEBI:15378"/>
        <dbReference type="ChEBI" id="CHEBI:36836"/>
        <dbReference type="ChEBI" id="CHEBI:47788"/>
        <dbReference type="ChEBI" id="CHEBI:57783"/>
        <dbReference type="ChEBI" id="CHEBI:58349"/>
        <dbReference type="EC" id="1.1.1.270"/>
    </reaction>
</comment>
<dbReference type="PANTHER" id="PTHR43115:SF4">
    <property type="entry name" value="DEHYDROGENASE_REDUCTASE SDR FAMILY MEMBER 11"/>
    <property type="match status" value="1"/>
</dbReference>
<dbReference type="Ensembl" id="ENSCSAVT00000017600.1">
    <property type="protein sequence ID" value="ENSCSAVP00000017409.1"/>
    <property type="gene ID" value="ENSCSAVG00000010251.1"/>
</dbReference>
<evidence type="ECO:0000256" key="6">
    <source>
        <dbReference type="ARBA" id="ARBA00048906"/>
    </source>
</evidence>
<evidence type="ECO:0000256" key="14">
    <source>
        <dbReference type="RuleBase" id="RU000363"/>
    </source>
</evidence>
<evidence type="ECO:0000256" key="7">
    <source>
        <dbReference type="ARBA" id="ARBA00052853"/>
    </source>
</evidence>
<evidence type="ECO:0000256" key="13">
    <source>
        <dbReference type="ARBA" id="ARBA00078574"/>
    </source>
</evidence>
<evidence type="ECO:0000256" key="12">
    <source>
        <dbReference type="ARBA" id="ARBA00078009"/>
    </source>
</evidence>
<dbReference type="Pfam" id="PF00106">
    <property type="entry name" value="adh_short"/>
    <property type="match status" value="1"/>
</dbReference>
<dbReference type="Gene3D" id="3.40.50.720">
    <property type="entry name" value="NAD(P)-binding Rossmann-like Domain"/>
    <property type="match status" value="1"/>
</dbReference>
<comment type="pathway">
    <text evidence="4">Steroid biosynthesis; estrogen biosynthesis.</text>
</comment>
<dbReference type="eggNOG" id="KOG1205">
    <property type="taxonomic scope" value="Eukaryota"/>
</dbReference>
<dbReference type="FunCoup" id="H2ZIJ3">
    <property type="interactions" value="4"/>
</dbReference>
<dbReference type="GeneTree" id="ENSGT00840000129887"/>
<dbReference type="PRINTS" id="PR00080">
    <property type="entry name" value="SDRFAMILY"/>
</dbReference>
<dbReference type="AlphaFoldDB" id="H2ZIJ3"/>
<evidence type="ECO:0000256" key="3">
    <source>
        <dbReference type="ARBA" id="ARBA00023621"/>
    </source>
</evidence>
<dbReference type="Proteomes" id="UP000007875">
    <property type="component" value="Unassembled WGS sequence"/>
</dbReference>
<dbReference type="GO" id="GO:0000253">
    <property type="term" value="F:3-beta-hydroxysteroid 3-dehydrogenase (NADP+) activity"/>
    <property type="evidence" value="ECO:0007669"/>
    <property type="project" value="UniProtKB-EC"/>
</dbReference>
<dbReference type="FunFam" id="3.40.50.720:FF:000047">
    <property type="entry name" value="NADP-dependent L-serine/L-allo-threonine dehydrogenase"/>
    <property type="match status" value="1"/>
</dbReference>
<dbReference type="GO" id="GO:0004303">
    <property type="term" value="F:estradiol 17-beta-dehydrogenase [NAD(P)+] activity"/>
    <property type="evidence" value="ECO:0007669"/>
    <property type="project" value="UniProtKB-EC"/>
</dbReference>
<evidence type="ECO:0000256" key="5">
    <source>
        <dbReference type="ARBA" id="ARBA00048022"/>
    </source>
</evidence>
<evidence type="ECO:0000256" key="1">
    <source>
        <dbReference type="ARBA" id="ARBA00006484"/>
    </source>
</evidence>
<dbReference type="PANTHER" id="PTHR43115">
    <property type="entry name" value="DEHYDROGENASE/REDUCTASE SDR FAMILY MEMBER 11"/>
    <property type="match status" value="1"/>
</dbReference>
<evidence type="ECO:0000313" key="16">
    <source>
        <dbReference type="Proteomes" id="UP000007875"/>
    </source>
</evidence>
<proteinExistence type="inferred from homology"/>
<dbReference type="SUPFAM" id="SSF51735">
    <property type="entry name" value="NAD(P)-binding Rossmann-fold domains"/>
    <property type="match status" value="1"/>
</dbReference>